<proteinExistence type="predicted"/>
<dbReference type="EMBL" id="CAFBMK010000391">
    <property type="protein sequence ID" value="CAB4955242.1"/>
    <property type="molecule type" value="Genomic_DNA"/>
</dbReference>
<accession>A0A6J7KLP5</accession>
<dbReference type="AlphaFoldDB" id="A0A6J7KLP5"/>
<evidence type="ECO:0000313" key="1">
    <source>
        <dbReference type="EMBL" id="CAB4955242.1"/>
    </source>
</evidence>
<organism evidence="1">
    <name type="scientific">freshwater metagenome</name>
    <dbReference type="NCBI Taxonomy" id="449393"/>
    <lineage>
        <taxon>unclassified sequences</taxon>
        <taxon>metagenomes</taxon>
        <taxon>ecological metagenomes</taxon>
    </lineage>
</organism>
<name>A0A6J7KLP5_9ZZZZ</name>
<protein>
    <submittedName>
        <fullName evidence="1">Unannotated protein</fullName>
    </submittedName>
</protein>
<gene>
    <name evidence="1" type="ORF">UFOPK3564_03721</name>
</gene>
<sequence length="79" mass="8533">MSAQGEDRHLLGRLLLDVEQQLAEFAGTLGRLADDLEGGFDVRPAEVHRVTERATASIGAVRFVQVMREATDGEPATPS</sequence>
<reference evidence="1" key="1">
    <citation type="submission" date="2020-05" db="EMBL/GenBank/DDBJ databases">
        <authorList>
            <person name="Chiriac C."/>
            <person name="Salcher M."/>
            <person name="Ghai R."/>
            <person name="Kavagutti S V."/>
        </authorList>
    </citation>
    <scope>NUCLEOTIDE SEQUENCE</scope>
</reference>